<keyword evidence="2" id="KW-0548">Nucleotidyltransferase</keyword>
<keyword evidence="3" id="KW-1185">Reference proteome</keyword>
<proteinExistence type="predicted"/>
<dbReference type="Proteomes" id="UP001548713">
    <property type="component" value="Unassembled WGS sequence"/>
</dbReference>
<feature type="domain" description="Polymerase nucleotidyl transferase" evidence="1">
    <location>
        <begin position="41"/>
        <end position="67"/>
    </location>
</feature>
<dbReference type="CDD" id="cd05403">
    <property type="entry name" value="NT_KNTase_like"/>
    <property type="match status" value="1"/>
</dbReference>
<dbReference type="EMBL" id="JBEWLY010000013">
    <property type="protein sequence ID" value="MET1755540.1"/>
    <property type="molecule type" value="Genomic_DNA"/>
</dbReference>
<dbReference type="Gene3D" id="3.30.460.10">
    <property type="entry name" value="Beta Polymerase, domain 2"/>
    <property type="match status" value="1"/>
</dbReference>
<comment type="caution">
    <text evidence="2">The sequence shown here is derived from an EMBL/GenBank/DDBJ whole genome shotgun (WGS) entry which is preliminary data.</text>
</comment>
<evidence type="ECO:0000313" key="2">
    <source>
        <dbReference type="EMBL" id="MET1755540.1"/>
    </source>
</evidence>
<evidence type="ECO:0000313" key="3">
    <source>
        <dbReference type="Proteomes" id="UP001548713"/>
    </source>
</evidence>
<dbReference type="Pfam" id="PF01909">
    <property type="entry name" value="NTP_transf_2"/>
    <property type="match status" value="1"/>
</dbReference>
<gene>
    <name evidence="2" type="ORF">ABVV53_08725</name>
</gene>
<evidence type="ECO:0000259" key="1">
    <source>
        <dbReference type="Pfam" id="PF01909"/>
    </source>
</evidence>
<dbReference type="GO" id="GO:0016779">
    <property type="term" value="F:nucleotidyltransferase activity"/>
    <property type="evidence" value="ECO:0007669"/>
    <property type="project" value="UniProtKB-KW"/>
</dbReference>
<accession>A0ABV2D106</accession>
<protein>
    <submittedName>
        <fullName evidence="2">Nucleotidyltransferase domain-containing protein</fullName>
        <ecNumber evidence="2">2.7.7.-</ecNumber>
    </submittedName>
</protein>
<dbReference type="RefSeq" id="WP_353983992.1">
    <property type="nucleotide sequence ID" value="NZ_JBEWLY010000013.1"/>
</dbReference>
<reference evidence="2 3" key="1">
    <citation type="submission" date="2024-07" db="EMBL/GenBank/DDBJ databases">
        <title>Novosphingobium kalidii RD2P27.</title>
        <authorList>
            <person name="Sun J.-Q."/>
        </authorList>
    </citation>
    <scope>NUCLEOTIDE SEQUENCE [LARGE SCALE GENOMIC DNA]</scope>
    <source>
        <strain evidence="2 3">RD2P27</strain>
    </source>
</reference>
<dbReference type="InterPro" id="IPR002934">
    <property type="entry name" value="Polymerase_NTP_transf_dom"/>
</dbReference>
<dbReference type="EC" id="2.7.7.-" evidence="2"/>
<name>A0ABV2D106_9SPHN</name>
<sequence>MTLSQNAAAVFADTSSRSEADLDKMRAVAQEVIGDNQQLIVGVNGSYARREATSGSDVDLFVLYRKDAIADAISAQETLRTRLQAAGFKMPADGGVFHTPLSVSVLSQTIGGMEDKNEFITRRMLLLLEGEWLYNESGFNDARTRLLTQYVAPNIRADQICMFLLNDIIRYWRTICVDFEYKVQSDNKPREIRLIKLRFSRMLLFFAGVMAVGATHGLERDAKIKRLSELLALPAYKRLTTLAGDKASPSLELYADFLRSLDDPKVREALSHPQSVQTESDQYLQLRAKAQQFRGNLLTLLKEHFGTESPTVTALML</sequence>
<organism evidence="2 3">
    <name type="scientific">Novosphingobium kalidii</name>
    <dbReference type="NCBI Taxonomy" id="3230299"/>
    <lineage>
        <taxon>Bacteria</taxon>
        <taxon>Pseudomonadati</taxon>
        <taxon>Pseudomonadota</taxon>
        <taxon>Alphaproteobacteria</taxon>
        <taxon>Sphingomonadales</taxon>
        <taxon>Sphingomonadaceae</taxon>
        <taxon>Novosphingobium</taxon>
    </lineage>
</organism>
<keyword evidence="2" id="KW-0808">Transferase</keyword>
<dbReference type="SUPFAM" id="SSF81301">
    <property type="entry name" value="Nucleotidyltransferase"/>
    <property type="match status" value="1"/>
</dbReference>
<dbReference type="InterPro" id="IPR043519">
    <property type="entry name" value="NT_sf"/>
</dbReference>